<accession>A0ABP8FPN9</accession>
<reference evidence="3" key="1">
    <citation type="journal article" date="2019" name="Int. J. Syst. Evol. Microbiol.">
        <title>The Global Catalogue of Microorganisms (GCM) 10K type strain sequencing project: providing services to taxonomists for standard genome sequencing and annotation.</title>
        <authorList>
            <consortium name="The Broad Institute Genomics Platform"/>
            <consortium name="The Broad Institute Genome Sequencing Center for Infectious Disease"/>
            <person name="Wu L."/>
            <person name="Ma J."/>
        </authorList>
    </citation>
    <scope>NUCLEOTIDE SEQUENCE [LARGE SCALE GENOMIC DNA]</scope>
    <source>
        <strain evidence="3">JCM 17917</strain>
    </source>
</reference>
<name>A0ABP8FPN9_9BACT</name>
<evidence type="ECO:0000313" key="2">
    <source>
        <dbReference type="EMBL" id="GAA4308407.1"/>
    </source>
</evidence>
<comment type="caution">
    <text evidence="2">The sequence shown here is derived from an EMBL/GenBank/DDBJ whole genome shotgun (WGS) entry which is preliminary data.</text>
</comment>
<dbReference type="RefSeq" id="WP_345166606.1">
    <property type="nucleotide sequence ID" value="NZ_BAABGX010000002.1"/>
</dbReference>
<feature type="signal peptide" evidence="1">
    <location>
        <begin position="1"/>
        <end position="27"/>
    </location>
</feature>
<dbReference type="EMBL" id="BAABGX010000002">
    <property type="protein sequence ID" value="GAA4308407.1"/>
    <property type="molecule type" value="Genomic_DNA"/>
</dbReference>
<evidence type="ECO:0008006" key="4">
    <source>
        <dbReference type="Google" id="ProtNLM"/>
    </source>
</evidence>
<evidence type="ECO:0000256" key="1">
    <source>
        <dbReference type="SAM" id="SignalP"/>
    </source>
</evidence>
<evidence type="ECO:0000313" key="3">
    <source>
        <dbReference type="Proteomes" id="UP001501844"/>
    </source>
</evidence>
<dbReference type="Proteomes" id="UP001501844">
    <property type="component" value="Unassembled WGS sequence"/>
</dbReference>
<keyword evidence="3" id="KW-1185">Reference proteome</keyword>
<organism evidence="2 3">
    <name type="scientific">Nibribacter koreensis</name>
    <dbReference type="NCBI Taxonomy" id="1084519"/>
    <lineage>
        <taxon>Bacteria</taxon>
        <taxon>Pseudomonadati</taxon>
        <taxon>Bacteroidota</taxon>
        <taxon>Cytophagia</taxon>
        <taxon>Cytophagales</taxon>
        <taxon>Hymenobacteraceae</taxon>
        <taxon>Nibribacter</taxon>
    </lineage>
</organism>
<protein>
    <recommendedName>
        <fullName evidence="4">PepSY domain-containing protein</fullName>
    </recommendedName>
</protein>
<proteinExistence type="predicted"/>
<gene>
    <name evidence="2" type="ORF">GCM10023183_24980</name>
</gene>
<feature type="chain" id="PRO_5046652165" description="PepSY domain-containing protein" evidence="1">
    <location>
        <begin position="28"/>
        <end position="173"/>
    </location>
</feature>
<sequence length="173" mass="18786">MKTLYKYVVKVLATLVLTLLIGQAATAQTLTVTDLVNLQSKPLEEVKGTLEKKGWVYDGNCGSGDVKRYCFNAADKGEGLAAIVYLEVDAAGQQAVEYSVFRPGLIANIQKSIKAAALKLTRQEKLMASDVKQTIYKKGEYTVISRGSNQQKYLSLKVQKGDAGTSVNMQASN</sequence>
<keyword evidence="1" id="KW-0732">Signal</keyword>